<dbReference type="EMBL" id="LGAV01000001">
    <property type="protein sequence ID" value="KOS16485.1"/>
    <property type="molecule type" value="Genomic_DNA"/>
</dbReference>
<dbReference type="RefSeq" id="XP_017994117.1">
    <property type="nucleotide sequence ID" value="XM_018137580.1"/>
</dbReference>
<dbReference type="InterPro" id="IPR050466">
    <property type="entry name" value="Carboxylest/Gibb_receptor"/>
</dbReference>
<gene>
    <name evidence="4" type="ORF">Malapachy_3102</name>
</gene>
<dbReference type="VEuPathDB" id="FungiDB:Malapachy_3102"/>
<dbReference type="STRING" id="77020.A0A0M9VRD2"/>
<dbReference type="GeneID" id="28729456"/>
<sequence length="346" mass="39385">MAVHTPESVGRQHHEWTWRYFCLLMQIYLLRMLAYIEVALTDNLRPKVKDDVKVTMIQVPSRDPGRTIKAALYEPVDMPQGPRPVNVNAHGSGFCIPAFFGNSRFFLYLTARKLRCYAIDVCYRKSPEYPYPFPTQDVEDVVNWVFTQPDKFDLSRVSMTGFSAGGNLALSTTNRLGRDKITAVVSFYAPLDATTSGAPVGFRGNYTKEFRSGVELLPWAFSGFFSSFVPMQTDPGDPYLSVINSPLDRFPDYVLFVAGMSDVMYSDSKAMYEHMVESGTIGQKQHCRFLQVPNEAHAFDEQPKCRESEEWRDRAYLTSIDTIFKSWYPQAEPLPMELDAVAPLHL</sequence>
<dbReference type="SUPFAM" id="SSF53474">
    <property type="entry name" value="alpha/beta-Hydrolases"/>
    <property type="match status" value="1"/>
</dbReference>
<keyword evidence="5" id="KW-1185">Reference proteome</keyword>
<comment type="catalytic activity">
    <reaction evidence="2">
        <text>a monoacylglycerol + H2O = glycerol + a fatty acid + H(+)</text>
        <dbReference type="Rhea" id="RHEA:15245"/>
        <dbReference type="ChEBI" id="CHEBI:15377"/>
        <dbReference type="ChEBI" id="CHEBI:15378"/>
        <dbReference type="ChEBI" id="CHEBI:17408"/>
        <dbReference type="ChEBI" id="CHEBI:17754"/>
        <dbReference type="ChEBI" id="CHEBI:28868"/>
    </reaction>
</comment>
<dbReference type="OrthoDB" id="408631at2759"/>
<comment type="caution">
    <text evidence="4">The sequence shown here is derived from an EMBL/GenBank/DDBJ whole genome shotgun (WGS) entry which is preliminary data.</text>
</comment>
<reference evidence="4 5" key="1">
    <citation type="submission" date="2015-07" db="EMBL/GenBank/DDBJ databases">
        <title>Draft Genome Sequence of Malassezia furfur CBS1878 and Malassezia pachydermatis CBS1879.</title>
        <authorList>
            <person name="Triana S."/>
            <person name="Ohm R."/>
            <person name="Gonzalez A."/>
            <person name="DeCock H."/>
            <person name="Restrepo S."/>
            <person name="Celis A."/>
        </authorList>
    </citation>
    <scope>NUCLEOTIDE SEQUENCE [LARGE SCALE GENOMIC DNA]</scope>
    <source>
        <strain evidence="4 5">CBS 1879</strain>
    </source>
</reference>
<comment type="catalytic activity">
    <reaction evidence="1">
        <text>a diacylglycerol + H2O = a monoacylglycerol + a fatty acid + H(+)</text>
        <dbReference type="Rhea" id="RHEA:32731"/>
        <dbReference type="ChEBI" id="CHEBI:15377"/>
        <dbReference type="ChEBI" id="CHEBI:15378"/>
        <dbReference type="ChEBI" id="CHEBI:17408"/>
        <dbReference type="ChEBI" id="CHEBI:18035"/>
        <dbReference type="ChEBI" id="CHEBI:28868"/>
    </reaction>
</comment>
<dbReference type="GO" id="GO:0016787">
    <property type="term" value="F:hydrolase activity"/>
    <property type="evidence" value="ECO:0007669"/>
    <property type="project" value="InterPro"/>
</dbReference>
<accession>A0A0M9VRD2</accession>
<proteinExistence type="predicted"/>
<evidence type="ECO:0000256" key="1">
    <source>
        <dbReference type="ARBA" id="ARBA00047591"/>
    </source>
</evidence>
<organism evidence="4 5">
    <name type="scientific">Malassezia pachydermatis</name>
    <dbReference type="NCBI Taxonomy" id="77020"/>
    <lineage>
        <taxon>Eukaryota</taxon>
        <taxon>Fungi</taxon>
        <taxon>Dikarya</taxon>
        <taxon>Basidiomycota</taxon>
        <taxon>Ustilaginomycotina</taxon>
        <taxon>Malasseziomycetes</taxon>
        <taxon>Malasseziales</taxon>
        <taxon>Malasseziaceae</taxon>
        <taxon>Malassezia</taxon>
    </lineage>
</organism>
<dbReference type="InterPro" id="IPR013094">
    <property type="entry name" value="AB_hydrolase_3"/>
</dbReference>
<name>A0A0M9VRD2_9BASI</name>
<dbReference type="AlphaFoldDB" id="A0A0M9VRD2"/>
<protein>
    <submittedName>
        <fullName evidence="4">Arylacetamide deacetylase</fullName>
    </submittedName>
</protein>
<evidence type="ECO:0000256" key="2">
    <source>
        <dbReference type="ARBA" id="ARBA00048461"/>
    </source>
</evidence>
<dbReference type="PANTHER" id="PTHR23024:SF242">
    <property type="entry name" value="ALPHA_BETA HYDROLASE FOLD-3 DOMAIN-CONTAINING PROTEIN-RELATED"/>
    <property type="match status" value="1"/>
</dbReference>
<evidence type="ECO:0000313" key="4">
    <source>
        <dbReference type="EMBL" id="KOS16485.1"/>
    </source>
</evidence>
<feature type="domain" description="Alpha/beta hydrolase fold-3" evidence="3">
    <location>
        <begin position="87"/>
        <end position="299"/>
    </location>
</feature>
<dbReference type="Pfam" id="PF07859">
    <property type="entry name" value="Abhydrolase_3"/>
    <property type="match status" value="1"/>
</dbReference>
<dbReference type="InterPro" id="IPR029058">
    <property type="entry name" value="AB_hydrolase_fold"/>
</dbReference>
<dbReference type="PANTHER" id="PTHR23024">
    <property type="entry name" value="ARYLACETAMIDE DEACETYLASE"/>
    <property type="match status" value="1"/>
</dbReference>
<evidence type="ECO:0000259" key="3">
    <source>
        <dbReference type="Pfam" id="PF07859"/>
    </source>
</evidence>
<dbReference type="Gene3D" id="3.40.50.1820">
    <property type="entry name" value="alpha/beta hydrolase"/>
    <property type="match status" value="1"/>
</dbReference>
<evidence type="ECO:0000313" key="5">
    <source>
        <dbReference type="Proteomes" id="UP000037751"/>
    </source>
</evidence>
<dbReference type="Proteomes" id="UP000037751">
    <property type="component" value="Unassembled WGS sequence"/>
</dbReference>